<reference evidence="3" key="3">
    <citation type="submission" date="2025-05" db="UniProtKB">
        <authorList>
            <consortium name="EnsemblMetazoa"/>
        </authorList>
    </citation>
    <scope>IDENTIFICATION</scope>
</reference>
<dbReference type="AlphaFoldDB" id="A0A6P4FQS8"/>
<feature type="transmembrane region" description="Helical" evidence="2">
    <location>
        <begin position="12"/>
        <end position="32"/>
    </location>
</feature>
<evidence type="ECO:0000313" key="4">
    <source>
        <dbReference type="Proteomes" id="UP001652680"/>
    </source>
</evidence>
<evidence type="ECO:0000313" key="5">
    <source>
        <dbReference type="RefSeq" id="XP_016987586.1"/>
    </source>
</evidence>
<evidence type="ECO:0000313" key="3">
    <source>
        <dbReference type="EnsemblMetazoa" id="XP_016987586.1"/>
    </source>
</evidence>
<name>A0A6P4FQS8_DRORH</name>
<feature type="transmembrane region" description="Helical" evidence="2">
    <location>
        <begin position="63"/>
        <end position="88"/>
    </location>
</feature>
<keyword evidence="4" id="KW-1185">Reference proteome</keyword>
<dbReference type="Proteomes" id="UP001652680">
    <property type="component" value="Unassembled WGS sequence"/>
</dbReference>
<keyword evidence="2" id="KW-1133">Transmembrane helix</keyword>
<feature type="compositionally biased region" description="Basic residues" evidence="1">
    <location>
        <begin position="190"/>
        <end position="203"/>
    </location>
</feature>
<proteinExistence type="predicted"/>
<feature type="transmembrane region" description="Helical" evidence="2">
    <location>
        <begin position="95"/>
        <end position="115"/>
    </location>
</feature>
<keyword evidence="2" id="KW-0472">Membrane</keyword>
<protein>
    <submittedName>
        <fullName evidence="5">Uncharacterized protein LOC108050415</fullName>
    </submittedName>
</protein>
<dbReference type="RefSeq" id="XP_016987586.1">
    <property type="nucleotide sequence ID" value="XM_017132097.1"/>
</dbReference>
<evidence type="ECO:0000256" key="2">
    <source>
        <dbReference type="SAM" id="Phobius"/>
    </source>
</evidence>
<evidence type="ECO:0000256" key="1">
    <source>
        <dbReference type="SAM" id="MobiDB-lite"/>
    </source>
</evidence>
<feature type="region of interest" description="Disordered" evidence="1">
    <location>
        <begin position="180"/>
        <end position="203"/>
    </location>
</feature>
<accession>A0A6P4FQS8</accession>
<dbReference type="GeneID" id="108050415"/>
<reference evidence="5" key="2">
    <citation type="submission" date="2025-04" db="UniProtKB">
        <authorList>
            <consortium name="RefSeq"/>
        </authorList>
    </citation>
    <scope>IDENTIFICATION</scope>
</reference>
<keyword evidence="2" id="KW-0812">Transmembrane</keyword>
<gene>
    <name evidence="5" type="primary">LOC108050415</name>
    <name evidence="3" type="synonym">108050415</name>
</gene>
<sequence>MYEFFVCVLMIMFYYKFIYRTIYICIGVFHSLGYPDLETELQNRLPEYRVSSGSYRRSSLNGLFIISLILCLIPSFFTRGYQIIWIYLKSLPRNAALILTVGLPAILILSITEILDFEVTFEGNIIFSSQFPEGTPTVSQLVQIIKNEDIRLNLHRLIFIPIVLIIGVCLSARSKPERRSAIMHPNMGKPNHRRRRRQNRNLI</sequence>
<feature type="transmembrane region" description="Helical" evidence="2">
    <location>
        <begin position="154"/>
        <end position="172"/>
    </location>
</feature>
<organism evidence="5">
    <name type="scientific">Drosophila rhopaloa</name>
    <name type="common">Fruit fly</name>
    <dbReference type="NCBI Taxonomy" id="1041015"/>
    <lineage>
        <taxon>Eukaryota</taxon>
        <taxon>Metazoa</taxon>
        <taxon>Ecdysozoa</taxon>
        <taxon>Arthropoda</taxon>
        <taxon>Hexapoda</taxon>
        <taxon>Insecta</taxon>
        <taxon>Pterygota</taxon>
        <taxon>Neoptera</taxon>
        <taxon>Endopterygota</taxon>
        <taxon>Diptera</taxon>
        <taxon>Brachycera</taxon>
        <taxon>Muscomorpha</taxon>
        <taxon>Ephydroidea</taxon>
        <taxon>Drosophilidae</taxon>
        <taxon>Drosophila</taxon>
        <taxon>Sophophora</taxon>
    </lineage>
</organism>
<dbReference type="EnsemblMetazoa" id="XM_017132097.1">
    <property type="protein sequence ID" value="XP_016987586.1"/>
    <property type="gene ID" value="LOC108050415"/>
</dbReference>
<reference evidence="4" key="1">
    <citation type="journal article" date="2021" name="Elife">
        <title>Highly contiguous assemblies of 101 drosophilid genomes.</title>
        <authorList>
            <person name="Kim B.Y."/>
            <person name="Wang J.R."/>
            <person name="Miller D.E."/>
            <person name="Barmina O."/>
            <person name="Delaney E."/>
            <person name="Thompson A."/>
            <person name="Comeault A.A."/>
            <person name="Peede D."/>
            <person name="D'Agostino E.R."/>
            <person name="Pelaez J."/>
            <person name="Aguilar J.M."/>
            <person name="Haji D."/>
            <person name="Matsunaga T."/>
            <person name="Armstrong E.E."/>
            <person name="Zych M."/>
            <person name="Ogawa Y."/>
            <person name="Stamenkovic-Radak M."/>
            <person name="Jelic M."/>
            <person name="Veselinovic M.S."/>
            <person name="Tanaskovic M."/>
            <person name="Eric P."/>
            <person name="Gao J.J."/>
            <person name="Katoh T.K."/>
            <person name="Toda M.J."/>
            <person name="Watabe H."/>
            <person name="Watada M."/>
            <person name="Davis J.S."/>
            <person name="Moyle L.C."/>
            <person name="Manoli G."/>
            <person name="Bertolini E."/>
            <person name="Kostal V."/>
            <person name="Hawley R.S."/>
            <person name="Takahashi A."/>
            <person name="Jones C.D."/>
            <person name="Price D.K."/>
            <person name="Whiteman N."/>
            <person name="Kopp A."/>
            <person name="Matute D.R."/>
            <person name="Petrov D.A."/>
        </authorList>
    </citation>
    <scope>NUCLEOTIDE SEQUENCE [LARGE SCALE GENOMIC DNA]</scope>
</reference>